<name>A0A081PLY1_9SPHI</name>
<feature type="transmembrane region" description="Helical" evidence="7">
    <location>
        <begin position="12"/>
        <end position="40"/>
    </location>
</feature>
<evidence type="ECO:0000313" key="9">
    <source>
        <dbReference type="Proteomes" id="UP000028007"/>
    </source>
</evidence>
<comment type="caution">
    <text evidence="8">The sequence shown here is derived from an EMBL/GenBank/DDBJ whole genome shotgun (WGS) entry which is preliminary data.</text>
</comment>
<dbReference type="GO" id="GO:0016746">
    <property type="term" value="F:acyltransferase activity"/>
    <property type="evidence" value="ECO:0007669"/>
    <property type="project" value="UniProtKB-KW"/>
</dbReference>
<organism evidence="8 9">
    <name type="scientific">Pedobacter antarcticus 4BY</name>
    <dbReference type="NCBI Taxonomy" id="1358423"/>
    <lineage>
        <taxon>Bacteria</taxon>
        <taxon>Pseudomonadati</taxon>
        <taxon>Bacteroidota</taxon>
        <taxon>Sphingobacteriia</taxon>
        <taxon>Sphingobacteriales</taxon>
        <taxon>Sphingobacteriaceae</taxon>
        <taxon>Pedobacter</taxon>
    </lineage>
</organism>
<evidence type="ECO:0000256" key="4">
    <source>
        <dbReference type="ARBA" id="ARBA00022679"/>
    </source>
</evidence>
<keyword evidence="2" id="KW-1003">Cell membrane</keyword>
<keyword evidence="9" id="KW-1185">Reference proteome</keyword>
<evidence type="ECO:0000256" key="6">
    <source>
        <dbReference type="ARBA" id="ARBA00023315"/>
    </source>
</evidence>
<dbReference type="InterPro" id="IPR004960">
    <property type="entry name" value="LipA_acyltrans"/>
</dbReference>
<reference evidence="8 9" key="1">
    <citation type="journal article" date="1992" name="Int. J. Syst. Bacteriol.">
        <title>Sphingobacterium antarcticus sp. nov. a Psychrotrophic Bacterium from the Soils of Schirmacher Oasis, Antarctica.</title>
        <authorList>
            <person name="Shivaji S."/>
            <person name="Ray M.K."/>
            <person name="Rao N.S."/>
            <person name="Saiserr L."/>
            <person name="Jagannadham M.V."/>
            <person name="Kumar G.S."/>
            <person name="Reddy G."/>
            <person name="Bhargava P.M."/>
        </authorList>
    </citation>
    <scope>NUCLEOTIDE SEQUENCE [LARGE SCALE GENOMIC DNA]</scope>
    <source>
        <strain evidence="8 9">4BY</strain>
    </source>
</reference>
<keyword evidence="7" id="KW-1133">Transmembrane helix</keyword>
<dbReference type="GO" id="GO:0005886">
    <property type="term" value="C:plasma membrane"/>
    <property type="evidence" value="ECO:0007669"/>
    <property type="project" value="UniProtKB-SubCell"/>
</dbReference>
<evidence type="ECO:0000256" key="7">
    <source>
        <dbReference type="SAM" id="Phobius"/>
    </source>
</evidence>
<evidence type="ECO:0000256" key="5">
    <source>
        <dbReference type="ARBA" id="ARBA00023136"/>
    </source>
</evidence>
<dbReference type="CDD" id="cd07984">
    <property type="entry name" value="LPLAT_LABLAT-like"/>
    <property type="match status" value="1"/>
</dbReference>
<dbReference type="EMBL" id="JNFF01000006">
    <property type="protein sequence ID" value="KEQ31704.1"/>
    <property type="molecule type" value="Genomic_DNA"/>
</dbReference>
<keyword evidence="4 8" id="KW-0808">Transferase</keyword>
<dbReference type="eggNOG" id="COG1560">
    <property type="taxonomic scope" value="Bacteria"/>
</dbReference>
<gene>
    <name evidence="8" type="ORF">N180_14495</name>
</gene>
<dbReference type="AlphaFoldDB" id="A0A081PLY1"/>
<evidence type="ECO:0000256" key="3">
    <source>
        <dbReference type="ARBA" id="ARBA00022519"/>
    </source>
</evidence>
<protein>
    <submittedName>
        <fullName evidence="8">Lauroyl acyltransferase</fullName>
    </submittedName>
</protein>
<keyword evidence="5 7" id="KW-0472">Membrane</keyword>
<keyword evidence="7" id="KW-0812">Transmembrane</keyword>
<sequence length="291" mass="34467">MLQKLNSYIAIFFLYMLSCLPMFVLYGISDILFFFVYRVFKYRRKVVRTNLKNSFPSWTDKELDNYERKYFAYLADVIMEIIKMATISKNTLNKHYKFKNAHLINAYLDRGESVLACSAHYGNWEGGTLAIGLNVNGDSYAIYKPLNNLVFDKWFKHIRTRFGNRMVPMRQTLREIAATKDKASLFCFGNDQTPGKHESHEWITFLNQQTSFQQGIEKIAIKTGRPIFYIKVKVVKRGYYELDCVPLLENPAQKNRHEITLLHARFLEQTILSDPTYWLWSHRRWKHQPTE</sequence>
<dbReference type="PANTHER" id="PTHR30606">
    <property type="entry name" value="LIPID A BIOSYNTHESIS LAUROYL ACYLTRANSFERASE"/>
    <property type="match status" value="1"/>
</dbReference>
<dbReference type="GO" id="GO:0009247">
    <property type="term" value="P:glycolipid biosynthetic process"/>
    <property type="evidence" value="ECO:0007669"/>
    <property type="project" value="UniProtKB-ARBA"/>
</dbReference>
<evidence type="ECO:0000256" key="1">
    <source>
        <dbReference type="ARBA" id="ARBA00004533"/>
    </source>
</evidence>
<comment type="subcellular location">
    <subcellularLocation>
        <location evidence="1">Cell inner membrane</location>
    </subcellularLocation>
</comment>
<dbReference type="RefSeq" id="WP_037437807.1">
    <property type="nucleotide sequence ID" value="NZ_JNFF01000006.1"/>
</dbReference>
<dbReference type="PANTHER" id="PTHR30606:SF10">
    <property type="entry name" value="PHOSPHATIDYLINOSITOL MANNOSIDE ACYLTRANSFERASE"/>
    <property type="match status" value="1"/>
</dbReference>
<dbReference type="Pfam" id="PF03279">
    <property type="entry name" value="Lip_A_acyltrans"/>
    <property type="match status" value="1"/>
</dbReference>
<keyword evidence="3" id="KW-0997">Cell inner membrane</keyword>
<dbReference type="Proteomes" id="UP000028007">
    <property type="component" value="Unassembled WGS sequence"/>
</dbReference>
<proteinExistence type="predicted"/>
<accession>A0A081PLY1</accession>
<keyword evidence="6 8" id="KW-0012">Acyltransferase</keyword>
<evidence type="ECO:0000256" key="2">
    <source>
        <dbReference type="ARBA" id="ARBA00022475"/>
    </source>
</evidence>
<evidence type="ECO:0000313" key="8">
    <source>
        <dbReference type="EMBL" id="KEQ31704.1"/>
    </source>
</evidence>
<dbReference type="OrthoDB" id="9801955at2"/>